<feature type="domain" description="HTH CENPB-type" evidence="5">
    <location>
        <begin position="66"/>
        <end position="138"/>
    </location>
</feature>
<protein>
    <recommendedName>
        <fullName evidence="5">HTH CENPB-type domain-containing protein</fullName>
    </recommendedName>
</protein>
<name>A0A821X089_9NEOP</name>
<dbReference type="SMART" id="SM00674">
    <property type="entry name" value="CENPB"/>
    <property type="match status" value="1"/>
</dbReference>
<dbReference type="Proteomes" id="UP000663880">
    <property type="component" value="Unassembled WGS sequence"/>
</dbReference>
<comment type="subcellular location">
    <subcellularLocation>
        <location evidence="1">Nucleus</location>
    </subcellularLocation>
</comment>
<dbReference type="EMBL" id="CAJOBZ010000064">
    <property type="protein sequence ID" value="CAF4935614.1"/>
    <property type="molecule type" value="Genomic_DNA"/>
</dbReference>
<evidence type="ECO:0000256" key="3">
    <source>
        <dbReference type="ARBA" id="ARBA00023125"/>
    </source>
</evidence>
<dbReference type="Pfam" id="PF03221">
    <property type="entry name" value="HTH_Tnp_Tc5"/>
    <property type="match status" value="1"/>
</dbReference>
<dbReference type="Pfam" id="PF04218">
    <property type="entry name" value="CENP-B_N"/>
    <property type="match status" value="1"/>
</dbReference>
<dbReference type="PANTHER" id="PTHR19303">
    <property type="entry name" value="TRANSPOSON"/>
    <property type="match status" value="1"/>
</dbReference>
<keyword evidence="3" id="KW-0238">DNA-binding</keyword>
<evidence type="ECO:0000259" key="5">
    <source>
        <dbReference type="PROSITE" id="PS51253"/>
    </source>
</evidence>
<gene>
    <name evidence="6" type="ORF">PMACD_LOCUS14237</name>
</gene>
<keyword evidence="7" id="KW-1185">Reference proteome</keyword>
<evidence type="ECO:0000256" key="2">
    <source>
        <dbReference type="ARBA" id="ARBA00010881"/>
    </source>
</evidence>
<dbReference type="Pfam" id="PF03184">
    <property type="entry name" value="DDE_1"/>
    <property type="match status" value="1"/>
</dbReference>
<dbReference type="PANTHER" id="PTHR19303:SF16">
    <property type="entry name" value="JERKY PROTEIN HOMOLOG-LIKE"/>
    <property type="match status" value="1"/>
</dbReference>
<dbReference type="OrthoDB" id="125347at2759"/>
<reference evidence="6" key="1">
    <citation type="submission" date="2021-02" db="EMBL/GenBank/DDBJ databases">
        <authorList>
            <person name="Steward A R."/>
        </authorList>
    </citation>
    <scope>NUCLEOTIDE SEQUENCE</scope>
</reference>
<keyword evidence="4" id="KW-0539">Nucleus</keyword>
<dbReference type="InterPro" id="IPR006600">
    <property type="entry name" value="HTH_CenpB_DNA-bd_dom"/>
</dbReference>
<dbReference type="AlphaFoldDB" id="A0A821X089"/>
<dbReference type="Gene3D" id="1.10.10.10">
    <property type="entry name" value="Winged helix-like DNA-binding domain superfamily/Winged helix DNA-binding domain"/>
    <property type="match status" value="1"/>
</dbReference>
<dbReference type="PROSITE" id="PS51253">
    <property type="entry name" value="HTH_CENPB"/>
    <property type="match status" value="1"/>
</dbReference>
<sequence length="419" mass="47715">MPKRKRVVLTMKDKYEINKRLEEGESATKLSNEYQVGKSTITDIKKQKKSINNFISQLDSSDGSTSRNTMKLASNTNLDDAVYKWFTQKRCQGEPISGPILCEKAVQFNDKLGGTSNFQASTGWLKRFKSRHGIRELQIQGEKLSVYLSSAAELRDILNEENYALENVYNADETGLNWKALPRKTIASRRELAAPGPKISKDRITALVCANATGSHRLPMLVIGKITFGKRRGWRRKPDKNRKKIDLKDASYIIGAAWDSVKEQKLKKAWNKVLGIGENPQNGCVNEKQEDMSEMIDMLKNLDCHECDEEQVQEWMDIDDEDPGYQIMQDNEIFDFMTNKAGTTASTTSTTSSDNEDENIVTTSVSEAFTCLDIALRWFETQAESNQYQISVLKKVHDLADRKRVGLLRQKKIPDFFKR</sequence>
<evidence type="ECO:0000256" key="4">
    <source>
        <dbReference type="ARBA" id="ARBA00023242"/>
    </source>
</evidence>
<dbReference type="InterPro" id="IPR009057">
    <property type="entry name" value="Homeodomain-like_sf"/>
</dbReference>
<dbReference type="Gene3D" id="1.10.10.60">
    <property type="entry name" value="Homeodomain-like"/>
    <property type="match status" value="1"/>
</dbReference>
<dbReference type="InterPro" id="IPR004875">
    <property type="entry name" value="DDE_SF_endonuclease_dom"/>
</dbReference>
<dbReference type="InterPro" id="IPR036388">
    <property type="entry name" value="WH-like_DNA-bd_sf"/>
</dbReference>
<dbReference type="InterPro" id="IPR007889">
    <property type="entry name" value="HTH_Psq"/>
</dbReference>
<organism evidence="6 7">
    <name type="scientific">Pieris macdunnoughi</name>
    <dbReference type="NCBI Taxonomy" id="345717"/>
    <lineage>
        <taxon>Eukaryota</taxon>
        <taxon>Metazoa</taxon>
        <taxon>Ecdysozoa</taxon>
        <taxon>Arthropoda</taxon>
        <taxon>Hexapoda</taxon>
        <taxon>Insecta</taxon>
        <taxon>Pterygota</taxon>
        <taxon>Neoptera</taxon>
        <taxon>Endopterygota</taxon>
        <taxon>Lepidoptera</taxon>
        <taxon>Glossata</taxon>
        <taxon>Ditrysia</taxon>
        <taxon>Papilionoidea</taxon>
        <taxon>Pieridae</taxon>
        <taxon>Pierinae</taxon>
        <taxon>Pieris</taxon>
    </lineage>
</organism>
<evidence type="ECO:0000313" key="7">
    <source>
        <dbReference type="Proteomes" id="UP000663880"/>
    </source>
</evidence>
<comment type="caution">
    <text evidence="6">The sequence shown here is derived from an EMBL/GenBank/DDBJ whole genome shotgun (WGS) entry which is preliminary data.</text>
</comment>
<evidence type="ECO:0000313" key="6">
    <source>
        <dbReference type="EMBL" id="CAF4935614.1"/>
    </source>
</evidence>
<accession>A0A821X089</accession>
<dbReference type="SUPFAM" id="SSF46689">
    <property type="entry name" value="Homeodomain-like"/>
    <property type="match status" value="2"/>
</dbReference>
<dbReference type="GO" id="GO:0005634">
    <property type="term" value="C:nucleus"/>
    <property type="evidence" value="ECO:0007669"/>
    <property type="project" value="UniProtKB-SubCell"/>
</dbReference>
<comment type="similarity">
    <text evidence="2">Belongs to the tigger transposable element derived protein family.</text>
</comment>
<dbReference type="GO" id="GO:0003677">
    <property type="term" value="F:DNA binding"/>
    <property type="evidence" value="ECO:0007669"/>
    <property type="project" value="UniProtKB-KW"/>
</dbReference>
<dbReference type="InterPro" id="IPR050863">
    <property type="entry name" value="CenT-Element_Derived"/>
</dbReference>
<proteinExistence type="inferred from homology"/>
<evidence type="ECO:0000256" key="1">
    <source>
        <dbReference type="ARBA" id="ARBA00004123"/>
    </source>
</evidence>